<evidence type="ECO:0000313" key="3">
    <source>
        <dbReference type="Proteomes" id="UP000718821"/>
    </source>
</evidence>
<dbReference type="AlphaFoldDB" id="A0A938WYP6"/>
<gene>
    <name evidence="2" type="ORF">H7U32_07075</name>
</gene>
<proteinExistence type="predicted"/>
<accession>A0A938WYP6</accession>
<keyword evidence="1" id="KW-0472">Membrane</keyword>
<feature type="transmembrane region" description="Helical" evidence="1">
    <location>
        <begin position="144"/>
        <end position="166"/>
    </location>
</feature>
<reference evidence="2" key="2">
    <citation type="journal article" date="2021" name="Sci. Rep.">
        <title>The distribution of antibiotic resistance genes in chicken gut microbiota commensals.</title>
        <authorList>
            <person name="Juricova H."/>
            <person name="Matiasovicova J."/>
            <person name="Kubasova T."/>
            <person name="Cejkova D."/>
            <person name="Rychlik I."/>
        </authorList>
    </citation>
    <scope>NUCLEOTIDE SEQUENCE</scope>
    <source>
        <strain evidence="2">An836</strain>
    </source>
</reference>
<sequence>MRFLSPDSKFMQELGNLTDAIWINILMLVTSIPLVTAGAALAAGHDAARRAVQGEAGGVTANYFRAFRANFAKATALWIVFGATGAALAWSWVVLQITPLLVPKIGLSIVWALGFEWVFALQARFENTVGRTLANAFVMGVSRLPLTLGMTLIDAVWLALLVASWFYFPQGLFLLLVLGYGTLLTFHVPLLERGFKPMLG</sequence>
<evidence type="ECO:0000313" key="2">
    <source>
        <dbReference type="EMBL" id="MBM6700063.1"/>
    </source>
</evidence>
<dbReference type="RefSeq" id="WP_204469325.1">
    <property type="nucleotide sequence ID" value="NZ_JACLYU010000013.1"/>
</dbReference>
<keyword evidence="1" id="KW-0812">Transmembrane</keyword>
<dbReference type="Pfam" id="PF04854">
    <property type="entry name" value="DUF624"/>
    <property type="match status" value="1"/>
</dbReference>
<dbReference type="EMBL" id="JACLYU010000013">
    <property type="protein sequence ID" value="MBM6700063.1"/>
    <property type="molecule type" value="Genomic_DNA"/>
</dbReference>
<feature type="transmembrane region" description="Helical" evidence="1">
    <location>
        <begin position="105"/>
        <end position="123"/>
    </location>
</feature>
<keyword evidence="1" id="KW-1133">Transmembrane helix</keyword>
<name>A0A938WYP6_9BIFI</name>
<evidence type="ECO:0000256" key="1">
    <source>
        <dbReference type="SAM" id="Phobius"/>
    </source>
</evidence>
<organism evidence="2 3">
    <name type="scientific">Bifidobacterium pullorum subsp. saeculare</name>
    <dbReference type="NCBI Taxonomy" id="78257"/>
    <lineage>
        <taxon>Bacteria</taxon>
        <taxon>Bacillati</taxon>
        <taxon>Actinomycetota</taxon>
        <taxon>Actinomycetes</taxon>
        <taxon>Bifidobacteriales</taxon>
        <taxon>Bifidobacteriaceae</taxon>
        <taxon>Bifidobacterium</taxon>
    </lineage>
</organism>
<dbReference type="InterPro" id="IPR006938">
    <property type="entry name" value="DUF624"/>
</dbReference>
<feature type="transmembrane region" description="Helical" evidence="1">
    <location>
        <begin position="20"/>
        <end position="43"/>
    </location>
</feature>
<reference evidence="2" key="1">
    <citation type="submission" date="2020-08" db="EMBL/GenBank/DDBJ databases">
        <authorList>
            <person name="Cejkova D."/>
            <person name="Kubasova T."/>
            <person name="Jahodarova E."/>
            <person name="Rychlik I."/>
        </authorList>
    </citation>
    <scope>NUCLEOTIDE SEQUENCE</scope>
    <source>
        <strain evidence="2">An836</strain>
    </source>
</reference>
<dbReference type="Proteomes" id="UP000718821">
    <property type="component" value="Unassembled WGS sequence"/>
</dbReference>
<comment type="caution">
    <text evidence="2">The sequence shown here is derived from an EMBL/GenBank/DDBJ whole genome shotgun (WGS) entry which is preliminary data.</text>
</comment>
<keyword evidence="3" id="KW-1185">Reference proteome</keyword>
<feature type="transmembrane region" description="Helical" evidence="1">
    <location>
        <begin position="75"/>
        <end position="93"/>
    </location>
</feature>
<feature type="transmembrane region" description="Helical" evidence="1">
    <location>
        <begin position="172"/>
        <end position="191"/>
    </location>
</feature>
<protein>
    <submittedName>
        <fullName evidence="2">DUF624 domain-containing protein</fullName>
    </submittedName>
</protein>